<accession>A0ABM4D0P2</accession>
<evidence type="ECO:0000259" key="1">
    <source>
        <dbReference type="Pfam" id="PF14291"/>
    </source>
</evidence>
<dbReference type="InterPro" id="IPR049012">
    <property type="entry name" value="Mutator_transp_dom"/>
</dbReference>
<sequence>MKAGETIDKQEQKLIEKESLRWRSVLERLMNITLYLATNNMAFRGSSDKLYAVNNGKFLGLVQLLAKFDPIMLNHVTLALKGDISDHYCGKTIQNEMIDIMASKLTNIIISKALKSTYYSIIADCTPDVSHKEQLSLAIRIVNISEYPIKINEHFLVFFNVNDTTGLGLTEIIIGALKDFGLNISFCRGQGYDNGANMKGKKIGLQKQILDLNPLAFYLPCGSHSLNLIICDAAQSSLNSINVFGIIQRLFTLFSASTSSWNVLLSHTTNFTLKRLCDTRWEAKIESLKAIRYQISSVHDALITIYETEIKTPDIAHEAQTLAEQLKDYSFLVSLIAWYNVLFQINVVSKAMQAKDMDLVQTFGFKQATVDAKELAEDLKIDPIFNPLKRVRRMKRHYDENAADKPIQNLEKKLEVTFFNPLLDTCLSSINERFEQLNEYVVVQYKKNCNFNETTAIPSVDQVQLSIDHIPCSSSFKKLFNKEIIQDPQNISEDFNFIINFILLKNAIMLLKCPECEELVNLQFDSSKKYGLSIRLKICCNGCEWETAFFSSTTIEKKNCNAKQNYPVKNKCVRRKPFDINTRVIVAFREMGKGLSAIENFCGIMNMQPPINKFEKH</sequence>
<protein>
    <submittedName>
        <fullName evidence="4">Uncharacterized protein LOC136088084</fullName>
    </submittedName>
</protein>
<dbReference type="PANTHER" id="PTHR45749:SF35">
    <property type="entry name" value="AC-LIKE TRANSPOSASE-RELATED"/>
    <property type="match status" value="1"/>
</dbReference>
<dbReference type="SUPFAM" id="SSF53098">
    <property type="entry name" value="Ribonuclease H-like"/>
    <property type="match status" value="1"/>
</dbReference>
<gene>
    <name evidence="4" type="primary">LOC136088084</name>
</gene>
<reference evidence="4" key="1">
    <citation type="submission" date="2025-08" db="UniProtKB">
        <authorList>
            <consortium name="RefSeq"/>
        </authorList>
    </citation>
    <scope>IDENTIFICATION</scope>
</reference>
<dbReference type="RefSeq" id="XP_065667813.1">
    <property type="nucleotide sequence ID" value="XM_065811741.1"/>
</dbReference>
<dbReference type="Pfam" id="PF14291">
    <property type="entry name" value="DUF4371"/>
    <property type="match status" value="1"/>
</dbReference>
<evidence type="ECO:0000313" key="3">
    <source>
        <dbReference type="Proteomes" id="UP001652625"/>
    </source>
</evidence>
<feature type="domain" description="DUF4371" evidence="1">
    <location>
        <begin position="3"/>
        <end position="201"/>
    </location>
</feature>
<dbReference type="Proteomes" id="UP001652625">
    <property type="component" value="Chromosome 12"/>
</dbReference>
<evidence type="ECO:0000313" key="4">
    <source>
        <dbReference type="RefSeq" id="XP_065667813.1"/>
    </source>
</evidence>
<dbReference type="InterPro" id="IPR012337">
    <property type="entry name" value="RNaseH-like_sf"/>
</dbReference>
<feature type="domain" description="Mutator-like transposase" evidence="2">
    <location>
        <begin position="504"/>
        <end position="613"/>
    </location>
</feature>
<dbReference type="Pfam" id="PF20700">
    <property type="entry name" value="Mutator"/>
    <property type="match status" value="1"/>
</dbReference>
<keyword evidence="3" id="KW-1185">Reference proteome</keyword>
<evidence type="ECO:0000259" key="2">
    <source>
        <dbReference type="Pfam" id="PF20700"/>
    </source>
</evidence>
<organism evidence="3 4">
    <name type="scientific">Hydra vulgaris</name>
    <name type="common">Hydra</name>
    <name type="synonym">Hydra attenuata</name>
    <dbReference type="NCBI Taxonomy" id="6087"/>
    <lineage>
        <taxon>Eukaryota</taxon>
        <taxon>Metazoa</taxon>
        <taxon>Cnidaria</taxon>
        <taxon>Hydrozoa</taxon>
        <taxon>Hydroidolina</taxon>
        <taxon>Anthoathecata</taxon>
        <taxon>Aplanulata</taxon>
        <taxon>Hydridae</taxon>
        <taxon>Hydra</taxon>
    </lineage>
</organism>
<dbReference type="GeneID" id="136088084"/>
<name>A0ABM4D0P2_HYDVU</name>
<proteinExistence type="predicted"/>
<dbReference type="InterPro" id="IPR025398">
    <property type="entry name" value="DUF4371"/>
</dbReference>
<dbReference type="PANTHER" id="PTHR45749">
    <property type="match status" value="1"/>
</dbReference>